<dbReference type="Proteomes" id="UP000294933">
    <property type="component" value="Unassembled WGS sequence"/>
</dbReference>
<organism evidence="2 3">
    <name type="scientific">Rickenella mellea</name>
    <dbReference type="NCBI Taxonomy" id="50990"/>
    <lineage>
        <taxon>Eukaryota</taxon>
        <taxon>Fungi</taxon>
        <taxon>Dikarya</taxon>
        <taxon>Basidiomycota</taxon>
        <taxon>Agaricomycotina</taxon>
        <taxon>Agaricomycetes</taxon>
        <taxon>Hymenochaetales</taxon>
        <taxon>Rickenellaceae</taxon>
        <taxon>Rickenella</taxon>
    </lineage>
</organism>
<dbReference type="AlphaFoldDB" id="A0A4Y7PHX1"/>
<keyword evidence="3" id="KW-1185">Reference proteome</keyword>
<feature type="region of interest" description="Disordered" evidence="1">
    <location>
        <begin position="190"/>
        <end position="283"/>
    </location>
</feature>
<evidence type="ECO:0000256" key="1">
    <source>
        <dbReference type="SAM" id="MobiDB-lite"/>
    </source>
</evidence>
<name>A0A4Y7PHX1_9AGAM</name>
<evidence type="ECO:0000313" key="3">
    <source>
        <dbReference type="Proteomes" id="UP000294933"/>
    </source>
</evidence>
<feature type="compositionally biased region" description="Pro residues" evidence="1">
    <location>
        <begin position="37"/>
        <end position="48"/>
    </location>
</feature>
<reference evidence="2 3" key="1">
    <citation type="submission" date="2018-06" db="EMBL/GenBank/DDBJ databases">
        <title>A transcriptomic atlas of mushroom development highlights an independent origin of complex multicellularity.</title>
        <authorList>
            <consortium name="DOE Joint Genome Institute"/>
            <person name="Krizsan K."/>
            <person name="Almasi E."/>
            <person name="Merenyi Z."/>
            <person name="Sahu N."/>
            <person name="Viragh M."/>
            <person name="Koszo T."/>
            <person name="Mondo S."/>
            <person name="Kiss B."/>
            <person name="Balint B."/>
            <person name="Kues U."/>
            <person name="Barry K."/>
            <person name="Hegedus J.C."/>
            <person name="Henrissat B."/>
            <person name="Johnson J."/>
            <person name="Lipzen A."/>
            <person name="Ohm R."/>
            <person name="Nagy I."/>
            <person name="Pangilinan J."/>
            <person name="Yan J."/>
            <person name="Xiong Y."/>
            <person name="Grigoriev I.V."/>
            <person name="Hibbett D.S."/>
            <person name="Nagy L.G."/>
        </authorList>
    </citation>
    <scope>NUCLEOTIDE SEQUENCE [LARGE SCALE GENOMIC DNA]</scope>
    <source>
        <strain evidence="2 3">SZMC22713</strain>
    </source>
</reference>
<protein>
    <submittedName>
        <fullName evidence="2">Uncharacterized protein</fullName>
    </submittedName>
</protein>
<dbReference type="VEuPathDB" id="FungiDB:BD410DRAFT_832967"/>
<feature type="region of interest" description="Disordered" evidence="1">
    <location>
        <begin position="114"/>
        <end position="160"/>
    </location>
</feature>
<feature type="region of interest" description="Disordered" evidence="1">
    <location>
        <begin position="16"/>
        <end position="79"/>
    </location>
</feature>
<gene>
    <name evidence="2" type="ORF">BD410DRAFT_832967</name>
</gene>
<proteinExistence type="predicted"/>
<dbReference type="EMBL" id="ML170313">
    <property type="protein sequence ID" value="TDL14706.1"/>
    <property type="molecule type" value="Genomic_DNA"/>
</dbReference>
<sequence>MRAIYAPTVNSVCVTHQPRTNVTQPSFHLPPRRRHPPPPTLPPPPPPTTTSRRRRQSERRGRMRGQGPGQDGSDHRSGSNSLALFAGALRRRDRSDRGVISTFFSFKPFCIFFTNHSPPNDNDNDGRTTDERTTTDKRETNERRTNDHEHDHNRRTTTDNESAAAAALRCSLVGYNAAIESIAASWDPAINGEPTTPLTREHVGTRQQPAPPCRSLGRQHPPAPHRSPAGTPARQHPLATSPLARTVTRTHAPNAHSDHAPKATARTARWDTATHDGPLARRV</sequence>
<feature type="compositionally biased region" description="Basic and acidic residues" evidence="1">
    <location>
        <begin position="124"/>
        <end position="158"/>
    </location>
</feature>
<accession>A0A4Y7PHX1</accession>
<feature type="compositionally biased region" description="Polar residues" evidence="1">
    <location>
        <begin position="16"/>
        <end position="26"/>
    </location>
</feature>
<feature type="compositionally biased region" description="Basic residues" evidence="1">
    <location>
        <begin position="51"/>
        <end position="63"/>
    </location>
</feature>
<evidence type="ECO:0000313" key="2">
    <source>
        <dbReference type="EMBL" id="TDL14706.1"/>
    </source>
</evidence>